<feature type="domain" description="Serine dehydratase-like alpha subunit" evidence="1">
    <location>
        <begin position="32"/>
        <end position="212"/>
    </location>
</feature>
<dbReference type="EMBL" id="JACRWG010000060">
    <property type="protein sequence ID" value="MBC6010754.1"/>
    <property type="molecule type" value="Genomic_DNA"/>
</dbReference>
<keyword evidence="3" id="KW-1185">Reference proteome</keyword>
<evidence type="ECO:0000259" key="1">
    <source>
        <dbReference type="Pfam" id="PF03313"/>
    </source>
</evidence>
<organism evidence="2 3">
    <name type="scientific">Catenibacterium faecis</name>
    <dbReference type="NCBI Taxonomy" id="2764323"/>
    <lineage>
        <taxon>Bacteria</taxon>
        <taxon>Bacillati</taxon>
        <taxon>Bacillota</taxon>
        <taxon>Erysipelotrichia</taxon>
        <taxon>Erysipelotrichales</taxon>
        <taxon>Coprobacillaceae</taxon>
        <taxon>Catenibacterium</taxon>
    </lineage>
</organism>
<proteinExistence type="predicted"/>
<protein>
    <submittedName>
        <fullName evidence="2">Serine dehydratase subunit alpha family protein</fullName>
    </submittedName>
</protein>
<dbReference type="PANTHER" id="PTHR30501:SF2">
    <property type="entry name" value="UPF0597 PROTEIN YHAM"/>
    <property type="match status" value="1"/>
</dbReference>
<name>A0ABR7KDH9_9FIRM</name>
<dbReference type="RefSeq" id="WP_187012869.1">
    <property type="nucleotide sequence ID" value="NZ_JACRWG010000060.1"/>
</dbReference>
<comment type="caution">
    <text evidence="2">The sequence shown here is derived from an EMBL/GenBank/DDBJ whole genome shotgun (WGS) entry which is preliminary data.</text>
</comment>
<dbReference type="PANTHER" id="PTHR30501">
    <property type="entry name" value="UPF0597 PROTEIN YHAM"/>
    <property type="match status" value="1"/>
</dbReference>
<dbReference type="InterPro" id="IPR021144">
    <property type="entry name" value="UPF0597"/>
</dbReference>
<gene>
    <name evidence="2" type="ORF">H8909_11005</name>
</gene>
<accession>A0ABR7KDH9</accession>
<dbReference type="InterPro" id="IPR005130">
    <property type="entry name" value="Ser_deHydtase-like_asu"/>
</dbReference>
<sequence>MNNRLSQYKGTIHLSDSFNRSLFSEDLLTRIIRKVTAVAENRLDGCPLPAMSSSGAGTKGLVVSIPVNEVAEELHVSLEKKLKALALTHLVNRYINAHIGKLSPMCTCVMASSTSASVGIAYLLDATDDQIGFCIRNMTGTVTGMICDGGKVGCALKVSTGSTATLMCATTAVNNAVLRESDGICASTPEQCIQNMARIGQNGMKKVDEEIISIMKSKECQ</sequence>
<evidence type="ECO:0000313" key="3">
    <source>
        <dbReference type="Proteomes" id="UP000603474"/>
    </source>
</evidence>
<evidence type="ECO:0000313" key="2">
    <source>
        <dbReference type="EMBL" id="MBC6010754.1"/>
    </source>
</evidence>
<dbReference type="Proteomes" id="UP000603474">
    <property type="component" value="Unassembled WGS sequence"/>
</dbReference>
<dbReference type="Pfam" id="PF03313">
    <property type="entry name" value="SDH_alpha"/>
    <property type="match status" value="1"/>
</dbReference>
<reference evidence="2 3" key="1">
    <citation type="submission" date="2020-08" db="EMBL/GenBank/DDBJ databases">
        <authorList>
            <person name="Liu C."/>
            <person name="Sun Q."/>
        </authorList>
    </citation>
    <scope>NUCLEOTIDE SEQUENCE [LARGE SCALE GENOMIC DNA]</scope>
    <source>
        <strain evidence="2 3">NSJ-22</strain>
    </source>
</reference>